<dbReference type="EMBL" id="BLXT01005798">
    <property type="protein sequence ID" value="GFO26288.1"/>
    <property type="molecule type" value="Genomic_DNA"/>
</dbReference>
<dbReference type="AlphaFoldDB" id="A0AAV4C2Z9"/>
<feature type="region of interest" description="Disordered" evidence="1">
    <location>
        <begin position="56"/>
        <end position="112"/>
    </location>
</feature>
<dbReference type="Proteomes" id="UP000735302">
    <property type="component" value="Unassembled WGS sequence"/>
</dbReference>
<evidence type="ECO:0000256" key="1">
    <source>
        <dbReference type="SAM" id="MobiDB-lite"/>
    </source>
</evidence>
<keyword evidence="3" id="KW-1185">Reference proteome</keyword>
<feature type="compositionally biased region" description="Basic and acidic residues" evidence="1">
    <location>
        <begin position="88"/>
        <end position="100"/>
    </location>
</feature>
<accession>A0AAV4C2Z9</accession>
<gene>
    <name evidence="2" type="ORF">PoB_005279300</name>
</gene>
<reference evidence="2 3" key="1">
    <citation type="journal article" date="2021" name="Elife">
        <title>Chloroplast acquisition without the gene transfer in kleptoplastic sea slugs, Plakobranchus ocellatus.</title>
        <authorList>
            <person name="Maeda T."/>
            <person name="Takahashi S."/>
            <person name="Yoshida T."/>
            <person name="Shimamura S."/>
            <person name="Takaki Y."/>
            <person name="Nagai Y."/>
            <person name="Toyoda A."/>
            <person name="Suzuki Y."/>
            <person name="Arimoto A."/>
            <person name="Ishii H."/>
            <person name="Satoh N."/>
            <person name="Nishiyama T."/>
            <person name="Hasebe M."/>
            <person name="Maruyama T."/>
            <person name="Minagawa J."/>
            <person name="Obokata J."/>
            <person name="Shigenobu S."/>
        </authorList>
    </citation>
    <scope>NUCLEOTIDE SEQUENCE [LARGE SCALE GENOMIC DNA]</scope>
</reference>
<evidence type="ECO:0000313" key="2">
    <source>
        <dbReference type="EMBL" id="GFO26288.1"/>
    </source>
</evidence>
<name>A0AAV4C2Z9_9GAST</name>
<sequence length="112" mass="11736">MANRSSASQRALHHDVSSQADVLPLTSVSDISFGPSLVHALSRSFAVSPKCMTHEITQALQPSPASPQQGDLRLSGPPSGHGASGGAKTRDRRIPADLRADTLATEPLTFPL</sequence>
<organism evidence="2 3">
    <name type="scientific">Plakobranchus ocellatus</name>
    <dbReference type="NCBI Taxonomy" id="259542"/>
    <lineage>
        <taxon>Eukaryota</taxon>
        <taxon>Metazoa</taxon>
        <taxon>Spiralia</taxon>
        <taxon>Lophotrochozoa</taxon>
        <taxon>Mollusca</taxon>
        <taxon>Gastropoda</taxon>
        <taxon>Heterobranchia</taxon>
        <taxon>Euthyneura</taxon>
        <taxon>Panpulmonata</taxon>
        <taxon>Sacoglossa</taxon>
        <taxon>Placobranchoidea</taxon>
        <taxon>Plakobranchidae</taxon>
        <taxon>Plakobranchus</taxon>
    </lineage>
</organism>
<feature type="compositionally biased region" description="Low complexity" evidence="1">
    <location>
        <begin position="58"/>
        <end position="81"/>
    </location>
</feature>
<evidence type="ECO:0000313" key="3">
    <source>
        <dbReference type="Proteomes" id="UP000735302"/>
    </source>
</evidence>
<proteinExistence type="predicted"/>
<protein>
    <submittedName>
        <fullName evidence="2">Uncharacterized protein</fullName>
    </submittedName>
</protein>
<comment type="caution">
    <text evidence="2">The sequence shown here is derived from an EMBL/GenBank/DDBJ whole genome shotgun (WGS) entry which is preliminary data.</text>
</comment>